<dbReference type="PANTHER" id="PTHR12181:SF12">
    <property type="entry name" value="PHOSPHATIDATE PHOSPHATASE"/>
    <property type="match status" value="1"/>
</dbReference>
<comment type="caution">
    <text evidence="4">The sequence shown here is derived from an EMBL/GenBank/DDBJ whole genome shotgun (WGS) entry which is preliminary data.</text>
</comment>
<dbReference type="PANTHER" id="PTHR12181">
    <property type="entry name" value="LIPIN"/>
    <property type="match status" value="1"/>
</dbReference>
<dbReference type="Pfam" id="PF04571">
    <property type="entry name" value="Lipin_N"/>
    <property type="match status" value="1"/>
</dbReference>
<dbReference type="KEGG" id="qsa:O6P43_018917"/>
<dbReference type="InterPro" id="IPR036412">
    <property type="entry name" value="HAD-like_sf"/>
</dbReference>
<reference evidence="4" key="1">
    <citation type="journal article" date="2023" name="Science">
        <title>Elucidation of the pathway for biosynthesis of saponin adjuvants from the soapbark tree.</title>
        <authorList>
            <person name="Reed J."/>
            <person name="Orme A."/>
            <person name="El-Demerdash A."/>
            <person name="Owen C."/>
            <person name="Martin L.B.B."/>
            <person name="Misra R.C."/>
            <person name="Kikuchi S."/>
            <person name="Rejzek M."/>
            <person name="Martin A.C."/>
            <person name="Harkess A."/>
            <person name="Leebens-Mack J."/>
            <person name="Louveau T."/>
            <person name="Stephenson M.J."/>
            <person name="Osbourn A."/>
        </authorList>
    </citation>
    <scope>NUCLEOTIDE SEQUENCE</scope>
    <source>
        <strain evidence="4">S10</strain>
    </source>
</reference>
<gene>
    <name evidence="4" type="ORF">O6P43_018917</name>
</gene>
<evidence type="ECO:0000259" key="3">
    <source>
        <dbReference type="SMART" id="SM00775"/>
    </source>
</evidence>
<feature type="compositionally biased region" description="Basic and acidic residues" evidence="2">
    <location>
        <begin position="500"/>
        <end position="510"/>
    </location>
</feature>
<dbReference type="EMBL" id="JARAOO010000008">
    <property type="protein sequence ID" value="KAJ7958146.1"/>
    <property type="molecule type" value="Genomic_DNA"/>
</dbReference>
<dbReference type="AlphaFoldDB" id="A0AAD7LHA2"/>
<feature type="region of interest" description="Disordered" evidence="2">
    <location>
        <begin position="500"/>
        <end position="542"/>
    </location>
</feature>
<dbReference type="Proteomes" id="UP001163823">
    <property type="component" value="Chromosome 8"/>
</dbReference>
<dbReference type="InterPro" id="IPR013209">
    <property type="entry name" value="LNS2"/>
</dbReference>
<dbReference type="SUPFAM" id="SSF56784">
    <property type="entry name" value="HAD-like"/>
    <property type="match status" value="1"/>
</dbReference>
<dbReference type="InterPro" id="IPR007651">
    <property type="entry name" value="Lipin_N"/>
</dbReference>
<feature type="region of interest" description="Disordered" evidence="2">
    <location>
        <begin position="595"/>
        <end position="631"/>
    </location>
</feature>
<dbReference type="Pfam" id="PF08235">
    <property type="entry name" value="LNS2"/>
    <property type="match status" value="1"/>
</dbReference>
<evidence type="ECO:0000256" key="1">
    <source>
        <dbReference type="ARBA" id="ARBA00005476"/>
    </source>
</evidence>
<feature type="domain" description="LNS2/PITP" evidence="3">
    <location>
        <begin position="893"/>
        <end position="1049"/>
    </location>
</feature>
<keyword evidence="5" id="KW-1185">Reference proteome</keyword>
<organism evidence="4 5">
    <name type="scientific">Quillaja saponaria</name>
    <name type="common">Soap bark tree</name>
    <dbReference type="NCBI Taxonomy" id="32244"/>
    <lineage>
        <taxon>Eukaryota</taxon>
        <taxon>Viridiplantae</taxon>
        <taxon>Streptophyta</taxon>
        <taxon>Embryophyta</taxon>
        <taxon>Tracheophyta</taxon>
        <taxon>Spermatophyta</taxon>
        <taxon>Magnoliopsida</taxon>
        <taxon>eudicotyledons</taxon>
        <taxon>Gunneridae</taxon>
        <taxon>Pentapetalae</taxon>
        <taxon>rosids</taxon>
        <taxon>fabids</taxon>
        <taxon>Fabales</taxon>
        <taxon>Quillajaceae</taxon>
        <taxon>Quillaja</taxon>
    </lineage>
</organism>
<evidence type="ECO:0000313" key="4">
    <source>
        <dbReference type="EMBL" id="KAJ7958146.1"/>
    </source>
</evidence>
<dbReference type="InterPro" id="IPR026058">
    <property type="entry name" value="LIPIN"/>
</dbReference>
<comment type="similarity">
    <text evidence="1">Belongs to the lipin family.</text>
</comment>
<dbReference type="GO" id="GO:0008195">
    <property type="term" value="F:phosphatidate phosphatase activity"/>
    <property type="evidence" value="ECO:0007669"/>
    <property type="project" value="TreeGrafter"/>
</dbReference>
<sequence>MSAVERLGSYITRGVFSVSGPFHPFGGAVDIVVVEQPDGSFKSSPWYVRFGKFQGVLKTKEKVVIIGVNGIEADFHMYLNHKGEAYFLKEVDLEEVESVLYQSLSGDETDGQSQKVKLPLKSKSLNFDSKKLSSVDDIDVKNPVPVRPTEMCMGGEIVERTNSRRSQILGLVFGRRSMKGGDYKEEVDGTGMARRDSLEHAELAANLLEVKWSTNLATKKILKDNSSRFSASDILGGRSDKDINVDEKQCHGNSSEHDFTLNSLHCSELHKEASYCNAPAGISSMSGFEVSRQFVKKDSVDFSRLTTMKQVVQSSTIGESVLDEQSEVMVTSIDKYVGGAEHDRIVNKVISASIEPNSPNTPTGLEVCPHMHVNGEKVFGERVVGSPACGIFSEEIPTDGVHSIVHCEKSDSSLVAVDCSEEQIEMLHLACRGQVQSHHAATELLPEVTATEEFTKDINLDIKQMAVHEIDSQEPDFSDSSVSSCNVANIVKLPTSEKSEMINVESRPDSVEVESPGIGANSSFSSSASQVQDEDEDVSSKFSPHLQSVGDPFFSKGTSAPLSVSSDDRCFLFGDLDEYIINAQGLESISPRCVEEEDDGTNWDGTEKVDQSVNTNSSSHSCSENSSKKIPPTDVDKLKIVSSPLDITRNHKVDRKEVGQLVGSLPNVSSNTNCLDTNVLHYTLRHSLDSKFKSLEWALPSKDKSRSVKSKIDKENLFLHEQPTVKHPSLSGEFENASASPTIVAPIVLGMISSGSAKILEPKGMIPIEQVGKDSTMDPSTSSISPGGNWRLWPFSFRRTRSSNAIQPAPNGTTNFTAENVSESTIGIIREKSELKSKLVKKMVRATTPASEQLASLNLKEGSNIVTFTFSTAMLGKQQVDARIYLWKWNSQIVISDVDGTITKSDVLGQFMPLVGIDWSQTGVAHLFSAIKENGYHLLFLSARAISQAYRTRQFLFNLKQDGKTLPDGPVCISPDGLFPSLYREVIRRAPHEFKIACLEDIRALFPSDCNPFYAGFGNRDTDEISYLKVGIPKGKVFIINPKGEVAVNHRVDRKSYTSFHALVNGMFPPMNTSEQEDFNSWNYWKLPDPVIDI</sequence>
<proteinExistence type="inferred from homology"/>
<evidence type="ECO:0000256" key="2">
    <source>
        <dbReference type="SAM" id="MobiDB-lite"/>
    </source>
</evidence>
<feature type="compositionally biased region" description="Low complexity" evidence="2">
    <location>
        <begin position="612"/>
        <end position="625"/>
    </location>
</feature>
<accession>A0AAD7LHA2</accession>
<protein>
    <submittedName>
        <fullName evidence="4">Phosphatidate phosphatase PAH2</fullName>
    </submittedName>
</protein>
<dbReference type="SMART" id="SM00775">
    <property type="entry name" value="LNS2"/>
    <property type="match status" value="1"/>
</dbReference>
<evidence type="ECO:0000313" key="5">
    <source>
        <dbReference type="Proteomes" id="UP001163823"/>
    </source>
</evidence>
<dbReference type="InterPro" id="IPR031315">
    <property type="entry name" value="LNS2/PITP"/>
</dbReference>
<name>A0AAD7LHA2_QUISA</name>